<dbReference type="InterPro" id="IPR027417">
    <property type="entry name" value="P-loop_NTPase"/>
</dbReference>
<dbReference type="Gene3D" id="3.40.50.300">
    <property type="entry name" value="P-loop containing nucleotide triphosphate hydrolases"/>
    <property type="match status" value="1"/>
</dbReference>
<reference evidence="1" key="1">
    <citation type="submission" date="2019-01" db="EMBL/GenBank/DDBJ databases">
        <authorList>
            <consortium name="Genoscope - CEA"/>
            <person name="William W."/>
        </authorList>
    </citation>
    <scope>NUCLEOTIDE SEQUENCE</scope>
    <source>
        <strain evidence="1">CR-1</strain>
    </source>
</reference>
<protein>
    <recommendedName>
        <fullName evidence="2">ATPase domain-containing protein</fullName>
    </recommendedName>
</protein>
<evidence type="ECO:0000313" key="1">
    <source>
        <dbReference type="EMBL" id="VEN73008.1"/>
    </source>
</evidence>
<sequence length="569" mass="66766">MKIYLKEKIGNPAFFTGRKRELDSLLKWVEGIKPEISKSKAIISRRKTGKSALMQRLFNIIFHQSGQVVPFYFEIRETPQWIGDFAREFFFTFISQYIAFKSRSPGYLNYINDYDTLIDAAKKEGLDFLVKHIEHFESQEKREYFDTLWHIAREAPRSIAQYKDERVLQMIDEFQFINRYIFRDKACKDRLSELAGSYLHTCEYKNAPMLVSGSWVGWLMEDLQKMLPGRFIIDDFGNMPKNEAIEMALNYSEIMQVPTNYDNACVIAELTEGNPFYISSLFQSVYRDKDFTAEQGIIDVLDFETRHKSGAIRGTWMEYILSVTDRINDINGKKMILYICQKKEVTRDEIAEALKIDVKNGELEKRLKAFVKADIISQSSSIKYHAVRDNIFDKVFRGFYQEEIDNFNPEKIKDEYKALYKEVLGRFNQYKGEFSEYVIMNRLKHRAYKQNDLYISMMKNLPDDFQFAEYSTIWSYSASPAHKKELQVDVFAKATDDQYALIGEVKNRKKKFSLTEAKAFFAKASEVKELEILDKVLFFVFSAAGFYKTAIDFFKDNGIAWSADKRFLE</sequence>
<dbReference type="SUPFAM" id="SSF52540">
    <property type="entry name" value="P-loop containing nucleoside triphosphate hydrolases"/>
    <property type="match status" value="1"/>
</dbReference>
<evidence type="ECO:0008006" key="2">
    <source>
        <dbReference type="Google" id="ProtNLM"/>
    </source>
</evidence>
<organism evidence="1">
    <name type="scientific">uncultured Desulfobacteraceae bacterium</name>
    <dbReference type="NCBI Taxonomy" id="218296"/>
    <lineage>
        <taxon>Bacteria</taxon>
        <taxon>Pseudomonadati</taxon>
        <taxon>Thermodesulfobacteriota</taxon>
        <taxon>Desulfobacteria</taxon>
        <taxon>Desulfobacterales</taxon>
        <taxon>Desulfobacteraceae</taxon>
        <taxon>environmental samples</taxon>
    </lineage>
</organism>
<accession>A0A484HEZ4</accession>
<proteinExistence type="predicted"/>
<dbReference type="AlphaFoldDB" id="A0A484HEZ4"/>
<name>A0A484HEZ4_9BACT</name>
<dbReference type="EMBL" id="CAACVI010000002">
    <property type="protein sequence ID" value="VEN73008.1"/>
    <property type="molecule type" value="Genomic_DNA"/>
</dbReference>
<gene>
    <name evidence="1" type="ORF">EPICR_100054</name>
</gene>